<dbReference type="Gene3D" id="3.40.50.2000">
    <property type="entry name" value="Glycogen Phosphorylase B"/>
    <property type="match status" value="2"/>
</dbReference>
<evidence type="ECO:0000313" key="3">
    <source>
        <dbReference type="Proteomes" id="UP000182814"/>
    </source>
</evidence>
<gene>
    <name evidence="2" type="ORF">SAMN04490191_4920</name>
</gene>
<dbReference type="PANTHER" id="PTHR46401:SF2">
    <property type="entry name" value="GLYCOSYLTRANSFERASE WBBK-RELATED"/>
    <property type="match status" value="1"/>
</dbReference>
<protein>
    <submittedName>
        <fullName evidence="2">Uncharacterized protein</fullName>
    </submittedName>
</protein>
<organism evidence="2 3">
    <name type="scientific">Pseudomonas lini</name>
    <dbReference type="NCBI Taxonomy" id="163011"/>
    <lineage>
        <taxon>Bacteria</taxon>
        <taxon>Pseudomonadati</taxon>
        <taxon>Pseudomonadota</taxon>
        <taxon>Gammaproteobacteria</taxon>
        <taxon>Pseudomonadales</taxon>
        <taxon>Pseudomonadaceae</taxon>
        <taxon>Pseudomonas</taxon>
    </lineage>
</organism>
<dbReference type="SUPFAM" id="SSF53756">
    <property type="entry name" value="UDP-Glycosyltransferase/glycogen phosphorylase"/>
    <property type="match status" value="1"/>
</dbReference>
<dbReference type="Proteomes" id="UP000182814">
    <property type="component" value="Chromosome I"/>
</dbReference>
<accession>A0A1H2B1A9</accession>
<evidence type="ECO:0000313" key="2">
    <source>
        <dbReference type="EMBL" id="SDT52001.1"/>
    </source>
</evidence>
<dbReference type="EMBL" id="LT629746">
    <property type="protein sequence ID" value="SDT52001.1"/>
    <property type="molecule type" value="Genomic_DNA"/>
</dbReference>
<proteinExistence type="predicted"/>
<dbReference type="GO" id="GO:0009103">
    <property type="term" value="P:lipopolysaccharide biosynthetic process"/>
    <property type="evidence" value="ECO:0007669"/>
    <property type="project" value="TreeGrafter"/>
</dbReference>
<name>A0A1H2B1A9_9PSED</name>
<reference evidence="3" key="1">
    <citation type="submission" date="2016-10" db="EMBL/GenBank/DDBJ databases">
        <authorList>
            <person name="Varghese N."/>
            <person name="Submissions S."/>
        </authorList>
    </citation>
    <scope>NUCLEOTIDE SEQUENCE [LARGE SCALE GENOMIC DNA]</scope>
    <source>
        <strain evidence="3">BS3782</strain>
    </source>
</reference>
<sequence length="329" mass="36956">MQGSEVKSLMIAWVGYQRRADTMKQYWAYDILHLPNRFKKKYARPLDYLIKSFKTIKALFVGAPEVVWVQLPPSPVLHIALAYKFLVNRRLKIIADAHNSLLRKQWITFPGTVSLLNKIDAVVVHNFKVKEELSNAGVKAENIFILEDLPCDFKVPPASDHQTPYVLFPCSFDIDEPIEVVINAAKEMPHIDFLITGKHEGKLSEALIASMPANIKLTGFLSKLIFEQLLCNANVVLGLTTRDNVQLSVANEAVSAGRPMALSNTTVLRSLFSDAAVFVETLDPLSIKFGVSQLIENEELYKEKSALLKAKRITRWNGQAELLRTAVII</sequence>
<dbReference type="AlphaFoldDB" id="A0A1H2B1A9"/>
<keyword evidence="3" id="KW-1185">Reference proteome</keyword>
<dbReference type="GO" id="GO:0016757">
    <property type="term" value="F:glycosyltransferase activity"/>
    <property type="evidence" value="ECO:0007669"/>
    <property type="project" value="TreeGrafter"/>
</dbReference>
<keyword evidence="1" id="KW-0808">Transferase</keyword>
<dbReference type="PANTHER" id="PTHR46401">
    <property type="entry name" value="GLYCOSYLTRANSFERASE WBBK-RELATED"/>
    <property type="match status" value="1"/>
</dbReference>
<evidence type="ECO:0000256" key="1">
    <source>
        <dbReference type="ARBA" id="ARBA00022679"/>
    </source>
</evidence>